<protein>
    <submittedName>
        <fullName evidence="2">Uncharacterized protein</fullName>
    </submittedName>
</protein>
<sequence>MHTLTLLSGLTWLTGCEPTDPAGSYGPINSQMQSSTTPLPSPSPSQPDAPTGVSAAASAESRQGDFVYRLVSEKPVYAEGERVNLYAELEYTGTESSVTIFHSASPFYFPMEETSRNYGIAYMINQPLVPTELAPGKPLREAYVGSGGYGSQDPKPYIEFIQRIGKLDFPTGTYVVNGFADFYVQPKGGEKTDYKLDATITFKVDGA</sequence>
<proteinExistence type="predicted"/>
<name>A0A9X4QNE5_9BACL</name>
<dbReference type="Proteomes" id="UP001153387">
    <property type="component" value="Unassembled WGS sequence"/>
</dbReference>
<evidence type="ECO:0000256" key="1">
    <source>
        <dbReference type="SAM" id="MobiDB-lite"/>
    </source>
</evidence>
<feature type="region of interest" description="Disordered" evidence="1">
    <location>
        <begin position="21"/>
        <end position="58"/>
    </location>
</feature>
<evidence type="ECO:0000313" key="3">
    <source>
        <dbReference type="Proteomes" id="UP001153387"/>
    </source>
</evidence>
<comment type="caution">
    <text evidence="2">The sequence shown here is derived from an EMBL/GenBank/DDBJ whole genome shotgun (WGS) entry which is preliminary data.</text>
</comment>
<gene>
    <name evidence="2" type="ORF">OMP38_17585</name>
</gene>
<accession>A0A9X4QNE5</accession>
<dbReference type="EMBL" id="JAPDHZ010000003">
    <property type="protein sequence ID" value="MDG0792486.1"/>
    <property type="molecule type" value="Genomic_DNA"/>
</dbReference>
<reference evidence="2 3" key="1">
    <citation type="submission" date="2022-10" db="EMBL/GenBank/DDBJ databases">
        <title>Comparative genomic analysis of Cohnella hashimotonis sp. nov., isolated from the International Space Station.</title>
        <authorList>
            <person name="Simpson A."/>
            <person name="Venkateswaran K."/>
        </authorList>
    </citation>
    <scope>NUCLEOTIDE SEQUENCE [LARGE SCALE GENOMIC DNA]</scope>
    <source>
        <strain evidence="2 3">DSM 18997</strain>
    </source>
</reference>
<dbReference type="RefSeq" id="WP_277566283.1">
    <property type="nucleotide sequence ID" value="NZ_JAPDHZ010000003.1"/>
</dbReference>
<keyword evidence="3" id="KW-1185">Reference proteome</keyword>
<evidence type="ECO:0000313" key="2">
    <source>
        <dbReference type="EMBL" id="MDG0792486.1"/>
    </source>
</evidence>
<dbReference type="AlphaFoldDB" id="A0A9X4QNE5"/>
<organism evidence="2 3">
    <name type="scientific">Cohnella ginsengisoli</name>
    <dbReference type="NCBI Taxonomy" id="425004"/>
    <lineage>
        <taxon>Bacteria</taxon>
        <taxon>Bacillati</taxon>
        <taxon>Bacillota</taxon>
        <taxon>Bacilli</taxon>
        <taxon>Bacillales</taxon>
        <taxon>Paenibacillaceae</taxon>
        <taxon>Cohnella</taxon>
    </lineage>
</organism>